<dbReference type="Proteomes" id="UP000004994">
    <property type="component" value="Chromosome 8"/>
</dbReference>
<dbReference type="InParanoid" id="A0A3Q7HK88"/>
<evidence type="ECO:0000313" key="1">
    <source>
        <dbReference type="EnsemblPlants" id="Solyc08g029155.1.1"/>
    </source>
</evidence>
<reference evidence="1" key="2">
    <citation type="submission" date="2019-01" db="UniProtKB">
        <authorList>
            <consortium name="EnsemblPlants"/>
        </authorList>
    </citation>
    <scope>IDENTIFICATION</scope>
    <source>
        <strain evidence="1">cv. Heinz 1706</strain>
    </source>
</reference>
<accession>A0A3Q7HK88</accession>
<organism evidence="1">
    <name type="scientific">Solanum lycopersicum</name>
    <name type="common">Tomato</name>
    <name type="synonym">Lycopersicon esculentum</name>
    <dbReference type="NCBI Taxonomy" id="4081"/>
    <lineage>
        <taxon>Eukaryota</taxon>
        <taxon>Viridiplantae</taxon>
        <taxon>Streptophyta</taxon>
        <taxon>Embryophyta</taxon>
        <taxon>Tracheophyta</taxon>
        <taxon>Spermatophyta</taxon>
        <taxon>Magnoliopsida</taxon>
        <taxon>eudicotyledons</taxon>
        <taxon>Gunneridae</taxon>
        <taxon>Pentapetalae</taxon>
        <taxon>asterids</taxon>
        <taxon>lamiids</taxon>
        <taxon>Solanales</taxon>
        <taxon>Solanaceae</taxon>
        <taxon>Solanoideae</taxon>
        <taxon>Solaneae</taxon>
        <taxon>Solanum</taxon>
        <taxon>Solanum subgen. Lycopersicon</taxon>
    </lineage>
</organism>
<reference evidence="1" key="1">
    <citation type="journal article" date="2012" name="Nature">
        <title>The tomato genome sequence provides insights into fleshy fruit evolution.</title>
        <authorList>
            <consortium name="Tomato Genome Consortium"/>
        </authorList>
    </citation>
    <scope>NUCLEOTIDE SEQUENCE [LARGE SCALE GENOMIC DNA]</scope>
    <source>
        <strain evidence="1">cv. Heinz 1706</strain>
    </source>
</reference>
<evidence type="ECO:0000313" key="2">
    <source>
        <dbReference type="Proteomes" id="UP000004994"/>
    </source>
</evidence>
<dbReference type="AlphaFoldDB" id="A0A3Q7HK88"/>
<proteinExistence type="predicted"/>
<sequence length="61" mass="7356">MSFKFCCYYNCHQVAYDSFENPKKDINISLNPILDKTMYHLVNKKRSGQMEKFKYIKLRLA</sequence>
<dbReference type="EnsemblPlants" id="Solyc08g029155.1.1">
    <property type="protein sequence ID" value="Solyc08g029155.1.1"/>
    <property type="gene ID" value="Solyc08g029155.1"/>
</dbReference>
<protein>
    <submittedName>
        <fullName evidence="1">Uncharacterized protein</fullName>
    </submittedName>
</protein>
<name>A0A3Q7HK88_SOLLC</name>
<keyword evidence="2" id="KW-1185">Reference proteome</keyword>
<dbReference type="Gramene" id="Solyc08g029155.1.1">
    <property type="protein sequence ID" value="Solyc08g029155.1.1"/>
    <property type="gene ID" value="Solyc08g029155.1"/>
</dbReference>